<organism evidence="9">
    <name type="scientific">Finegoldia magna ATCC 53516</name>
    <dbReference type="NCBI Taxonomy" id="525282"/>
    <lineage>
        <taxon>Bacteria</taxon>
        <taxon>Bacillati</taxon>
        <taxon>Bacillota</taxon>
        <taxon>Tissierellia</taxon>
        <taxon>Tissierellales</taxon>
        <taxon>Peptoniphilaceae</taxon>
        <taxon>Finegoldia</taxon>
    </lineage>
</organism>
<proteinExistence type="inferred from homology"/>
<keyword evidence="3" id="KW-1003">Cell membrane</keyword>
<comment type="subcellular location">
    <subcellularLocation>
        <location evidence="1 7">Cell membrane</location>
        <topology evidence="1 7">Multi-pass membrane protein</topology>
    </subcellularLocation>
</comment>
<evidence type="ECO:0000256" key="7">
    <source>
        <dbReference type="RuleBase" id="RU363032"/>
    </source>
</evidence>
<dbReference type="AlphaFoldDB" id="D6S6H7"/>
<gene>
    <name evidence="9" type="ORF">HMPREF0391_10049</name>
</gene>
<keyword evidence="2 7" id="KW-0813">Transport</keyword>
<dbReference type="STRING" id="525282.HMPREF0391_10049"/>
<keyword evidence="5 7" id="KW-1133">Transmembrane helix</keyword>
<feature type="transmembrane region" description="Helical" evidence="7">
    <location>
        <begin position="308"/>
        <end position="329"/>
    </location>
</feature>
<feature type="transmembrane region" description="Helical" evidence="7">
    <location>
        <begin position="195"/>
        <end position="223"/>
    </location>
</feature>
<protein>
    <submittedName>
        <fullName evidence="9">ABC transporter, permease protein</fullName>
    </submittedName>
</protein>
<evidence type="ECO:0000256" key="2">
    <source>
        <dbReference type="ARBA" id="ARBA00022448"/>
    </source>
</evidence>
<dbReference type="eggNOG" id="COG0600">
    <property type="taxonomic scope" value="Bacteria"/>
</dbReference>
<dbReference type="OrthoDB" id="9804353at2"/>
<sequence length="341" mass="38148">MMENEKLDELTRERLIELESRPKTKAQKILDVVKLILPIIMGVICVFEYVLYPNLKPDATQTNTYVVFIWALVALYGVFFIASFFKKSIRAKLVYKAPFYAFVFFLLTLYDFLTLKTGILTLPYFPWIDKILNSIIADKALLIKSVKSSLKLLFSGYFIGAILGLITGILCGYSKKVNYWISPFMKLLGPIPTTTWLPLVMVLATSLFYGSVFIIALGVWYAVTISTITGILNVDKSNYEAAKTLGATGNQLITKIAIPSAMPNIFGGLTIGMSSACTALLIAEMLGVESGLGWYITWKKSWAEYASMYGAIIIICLTFIAVNFVLSLIKKRVLKWQEGME</sequence>
<evidence type="ECO:0000313" key="9">
    <source>
        <dbReference type="EMBL" id="EFH93681.1"/>
    </source>
</evidence>
<dbReference type="Proteomes" id="UP000004063">
    <property type="component" value="Chromosome"/>
</dbReference>
<evidence type="ECO:0000259" key="8">
    <source>
        <dbReference type="PROSITE" id="PS50928"/>
    </source>
</evidence>
<feature type="transmembrane region" description="Helical" evidence="7">
    <location>
        <begin position="265"/>
        <end position="288"/>
    </location>
</feature>
<dbReference type="CDD" id="cd06261">
    <property type="entry name" value="TM_PBP2"/>
    <property type="match status" value="1"/>
</dbReference>
<dbReference type="Pfam" id="PF00528">
    <property type="entry name" value="BPD_transp_1"/>
    <property type="match status" value="1"/>
</dbReference>
<comment type="caution">
    <text evidence="9">The sequence shown here is derived from an EMBL/GenBank/DDBJ whole genome shotgun (WGS) entry which is preliminary data.</text>
</comment>
<feature type="domain" description="ABC transmembrane type-1" evidence="8">
    <location>
        <begin position="146"/>
        <end position="330"/>
    </location>
</feature>
<dbReference type="EMBL" id="ACHM02000001">
    <property type="protein sequence ID" value="EFH93681.1"/>
    <property type="molecule type" value="Genomic_DNA"/>
</dbReference>
<evidence type="ECO:0000256" key="4">
    <source>
        <dbReference type="ARBA" id="ARBA00022692"/>
    </source>
</evidence>
<evidence type="ECO:0000256" key="3">
    <source>
        <dbReference type="ARBA" id="ARBA00022475"/>
    </source>
</evidence>
<evidence type="ECO:0000256" key="1">
    <source>
        <dbReference type="ARBA" id="ARBA00004651"/>
    </source>
</evidence>
<dbReference type="GO" id="GO:0055085">
    <property type="term" value="P:transmembrane transport"/>
    <property type="evidence" value="ECO:0007669"/>
    <property type="project" value="InterPro"/>
</dbReference>
<feature type="transmembrane region" description="Helical" evidence="7">
    <location>
        <begin position="97"/>
        <end position="118"/>
    </location>
</feature>
<evidence type="ECO:0000256" key="5">
    <source>
        <dbReference type="ARBA" id="ARBA00022989"/>
    </source>
</evidence>
<dbReference type="HOGENOM" id="CLU_046113_0_1_9"/>
<dbReference type="InterPro" id="IPR000515">
    <property type="entry name" value="MetI-like"/>
</dbReference>
<dbReference type="SUPFAM" id="SSF161098">
    <property type="entry name" value="MetI-like"/>
    <property type="match status" value="1"/>
</dbReference>
<feature type="transmembrane region" description="Helical" evidence="7">
    <location>
        <begin position="32"/>
        <end position="52"/>
    </location>
</feature>
<dbReference type="PROSITE" id="PS50928">
    <property type="entry name" value="ABC_TM1"/>
    <property type="match status" value="1"/>
</dbReference>
<accession>D6S6H7</accession>
<dbReference type="PANTHER" id="PTHR30151:SF0">
    <property type="entry name" value="ABC TRANSPORTER PERMEASE PROTEIN MJ0413-RELATED"/>
    <property type="match status" value="1"/>
</dbReference>
<feature type="transmembrane region" description="Helical" evidence="7">
    <location>
        <begin position="64"/>
        <end position="85"/>
    </location>
</feature>
<keyword evidence="6 7" id="KW-0472">Membrane</keyword>
<dbReference type="InterPro" id="IPR035906">
    <property type="entry name" value="MetI-like_sf"/>
</dbReference>
<reference evidence="9" key="1">
    <citation type="submission" date="2010-05" db="EMBL/GenBank/DDBJ databases">
        <authorList>
            <person name="Muzny D."/>
            <person name="Qin X."/>
            <person name="Buhay C."/>
            <person name="Dugan-Rocha S."/>
            <person name="Ding Y."/>
            <person name="Chen G."/>
            <person name="Hawes A."/>
            <person name="Holder M."/>
            <person name="Jhangiani S."/>
            <person name="Johnson A."/>
            <person name="Khan Z."/>
            <person name="Li Z."/>
            <person name="Liu W."/>
            <person name="Liu X."/>
            <person name="Perez L."/>
            <person name="Shen H."/>
            <person name="Wang Q."/>
            <person name="Watt J."/>
            <person name="Xi L."/>
            <person name="Xin Y."/>
            <person name="Zhou J."/>
            <person name="Deng J."/>
            <person name="Jiang H."/>
            <person name="Liu Y."/>
            <person name="Qu J."/>
            <person name="Song X.-Z."/>
            <person name="Zhang L."/>
            <person name="Villasana D."/>
            <person name="Johnson A."/>
            <person name="Liu J."/>
            <person name="Liyanage D."/>
            <person name="Lorensuhewa L."/>
            <person name="Robinson T."/>
            <person name="Song A."/>
            <person name="Song B.-B."/>
            <person name="Dinh H."/>
            <person name="Thornton R."/>
            <person name="Coyle M."/>
            <person name="Francisco L."/>
            <person name="Jackson L."/>
            <person name="Javaid M."/>
            <person name="Korchina V."/>
            <person name="Kovar C."/>
            <person name="Mata R."/>
            <person name="Mathew T."/>
            <person name="Ngo R."/>
            <person name="Nguyen L."/>
            <person name="Nguyen N."/>
            <person name="Okwuonu G."/>
            <person name="Ongeri F."/>
            <person name="Pham C."/>
            <person name="Simmons D."/>
            <person name="Wilczek-Boney K."/>
            <person name="Hale W."/>
            <person name="Jakkamsetti A."/>
            <person name="Pham P."/>
            <person name="Ruth R."/>
            <person name="San Lucas F."/>
            <person name="Warren J."/>
            <person name="Zhang J."/>
            <person name="Zhao Z."/>
            <person name="Zhou C."/>
            <person name="Zhu D."/>
            <person name="Lee S."/>
            <person name="Bess C."/>
            <person name="Blankenburg K."/>
            <person name="Forbes L."/>
            <person name="Fu Q."/>
            <person name="Gubbala S."/>
            <person name="Hirani K."/>
            <person name="Jayaseelan J.C."/>
            <person name="Lara F."/>
            <person name="Munidasa M."/>
            <person name="Palculict T."/>
            <person name="Patil S."/>
            <person name="Pu L.-L."/>
            <person name="Saada N."/>
            <person name="Tang L."/>
            <person name="Weissenberger G."/>
            <person name="Zhu Y."/>
            <person name="Hemphill L."/>
            <person name="Shang Y."/>
            <person name="Youmans B."/>
            <person name="Ayvaz T."/>
            <person name="Ross M."/>
            <person name="Santibanez J."/>
            <person name="Aqrawi P."/>
            <person name="Gross S."/>
            <person name="Joshi V."/>
            <person name="Fowler G."/>
            <person name="Nazareth L."/>
            <person name="Reid J."/>
            <person name="Worley K."/>
            <person name="Petrosino J."/>
            <person name="Highlander S."/>
            <person name="Gibbs R."/>
        </authorList>
    </citation>
    <scope>NUCLEOTIDE SEQUENCE [LARGE SCALE GENOMIC DNA]</scope>
    <source>
        <strain evidence="9">ATCC 53516</strain>
    </source>
</reference>
<dbReference type="PANTHER" id="PTHR30151">
    <property type="entry name" value="ALKANE SULFONATE ABC TRANSPORTER-RELATED, MEMBRANE SUBUNIT"/>
    <property type="match status" value="1"/>
</dbReference>
<dbReference type="Gene3D" id="1.10.3720.10">
    <property type="entry name" value="MetI-like"/>
    <property type="match status" value="1"/>
</dbReference>
<name>D6S6H7_FINMA</name>
<keyword evidence="4 7" id="KW-0812">Transmembrane</keyword>
<evidence type="ECO:0000256" key="6">
    <source>
        <dbReference type="ARBA" id="ARBA00023136"/>
    </source>
</evidence>
<feature type="transmembrane region" description="Helical" evidence="7">
    <location>
        <begin position="154"/>
        <end position="175"/>
    </location>
</feature>
<dbReference type="GO" id="GO:0005886">
    <property type="term" value="C:plasma membrane"/>
    <property type="evidence" value="ECO:0007669"/>
    <property type="project" value="UniProtKB-SubCell"/>
</dbReference>
<comment type="similarity">
    <text evidence="7">Belongs to the binding-protein-dependent transport system permease family.</text>
</comment>